<dbReference type="RefSeq" id="WP_125089678.1">
    <property type="nucleotide sequence ID" value="NZ_RSAA01000007.1"/>
</dbReference>
<proteinExistence type="predicted"/>
<sequence length="122" mass="13166">MLNSLTGFAVAASVGLGTVLFFSIFMSWVERGMIGSGTSRRGRHRRRAGLAVAYRRHRAALLARGASLPAVTAVVETARRPRGRVVAGGPGAMRRPGPRHHSFDPPTAPRSRRSRTPVTPRT</sequence>
<comment type="caution">
    <text evidence="3">The sequence shown here is derived from an EMBL/GenBank/DDBJ whole genome shotgun (WGS) entry which is preliminary data.</text>
</comment>
<dbReference type="OrthoDB" id="9924026at2"/>
<keyword evidence="2" id="KW-0472">Membrane</keyword>
<evidence type="ECO:0000313" key="4">
    <source>
        <dbReference type="Proteomes" id="UP000274515"/>
    </source>
</evidence>
<feature type="transmembrane region" description="Helical" evidence="2">
    <location>
        <begin position="6"/>
        <end position="29"/>
    </location>
</feature>
<reference evidence="3 4" key="1">
    <citation type="submission" date="2018-11" db="EMBL/GenBank/DDBJ databases">
        <title>Saccharopolyspora rhizosphaerae sp. nov., an actinomycete isolated from rhizosphere soil in Thailand.</title>
        <authorList>
            <person name="Intra B."/>
            <person name="Euanorasetr J."/>
            <person name="Take A."/>
            <person name="Inahashi Y."/>
            <person name="Mori M."/>
            <person name="Panbangred W."/>
            <person name="Matsumoto A."/>
        </authorList>
    </citation>
    <scope>NUCLEOTIDE SEQUENCE [LARGE SCALE GENOMIC DNA]</scope>
    <source>
        <strain evidence="3 4">H219</strain>
    </source>
</reference>
<keyword evidence="2" id="KW-1133">Transmembrane helix</keyword>
<keyword evidence="2" id="KW-0812">Transmembrane</keyword>
<protein>
    <submittedName>
        <fullName evidence="3">Uncharacterized protein</fullName>
    </submittedName>
</protein>
<evidence type="ECO:0000256" key="1">
    <source>
        <dbReference type="SAM" id="MobiDB-lite"/>
    </source>
</evidence>
<evidence type="ECO:0000313" key="3">
    <source>
        <dbReference type="EMBL" id="RRO18329.1"/>
    </source>
</evidence>
<accession>A0A3R8Q702</accession>
<keyword evidence="4" id="KW-1185">Reference proteome</keyword>
<name>A0A3R8Q702_9PSEU</name>
<organism evidence="3 4">
    <name type="scientific">Saccharopolyspora rhizosphaerae</name>
    <dbReference type="NCBI Taxonomy" id="2492662"/>
    <lineage>
        <taxon>Bacteria</taxon>
        <taxon>Bacillati</taxon>
        <taxon>Actinomycetota</taxon>
        <taxon>Actinomycetes</taxon>
        <taxon>Pseudonocardiales</taxon>
        <taxon>Pseudonocardiaceae</taxon>
        <taxon>Saccharopolyspora</taxon>
    </lineage>
</organism>
<feature type="region of interest" description="Disordered" evidence="1">
    <location>
        <begin position="82"/>
        <end position="122"/>
    </location>
</feature>
<gene>
    <name evidence="3" type="ORF">EIL87_08880</name>
</gene>
<evidence type="ECO:0000256" key="2">
    <source>
        <dbReference type="SAM" id="Phobius"/>
    </source>
</evidence>
<dbReference type="Proteomes" id="UP000274515">
    <property type="component" value="Unassembled WGS sequence"/>
</dbReference>
<dbReference type="EMBL" id="RSAA01000007">
    <property type="protein sequence ID" value="RRO18329.1"/>
    <property type="molecule type" value="Genomic_DNA"/>
</dbReference>
<dbReference type="AlphaFoldDB" id="A0A3R8Q702"/>